<reference evidence="3 4" key="1">
    <citation type="submission" date="2017-04" db="EMBL/GenBank/DDBJ databases">
        <authorList>
            <person name="Afonso C.L."/>
            <person name="Miller P.J."/>
            <person name="Scott M.A."/>
            <person name="Spackman E."/>
            <person name="Goraichik I."/>
            <person name="Dimitrov K.M."/>
            <person name="Suarez D.L."/>
            <person name="Swayne D.E."/>
        </authorList>
    </citation>
    <scope>NUCLEOTIDE SEQUENCE [LARGE SCALE GENOMIC DNA]</scope>
    <source>
        <strain evidence="3 4">DSM 43828</strain>
    </source>
</reference>
<evidence type="ECO:0000259" key="2">
    <source>
        <dbReference type="Pfam" id="PF11716"/>
    </source>
</evidence>
<name>A0A1Y5XV78_KIBAR</name>
<dbReference type="AlphaFoldDB" id="A0A1Y5XV78"/>
<dbReference type="SUPFAM" id="SSF109854">
    <property type="entry name" value="DinB/YfiT-like putative metalloenzymes"/>
    <property type="match status" value="1"/>
</dbReference>
<dbReference type="Pfam" id="PF07398">
    <property type="entry name" value="MDMPI_C"/>
    <property type="match status" value="1"/>
</dbReference>
<protein>
    <submittedName>
        <fullName evidence="3">TIGR03083 family protein</fullName>
    </submittedName>
</protein>
<gene>
    <name evidence="3" type="ORF">SAMN05661093_05802</name>
</gene>
<organism evidence="3 4">
    <name type="scientific">Kibdelosporangium aridum</name>
    <dbReference type="NCBI Taxonomy" id="2030"/>
    <lineage>
        <taxon>Bacteria</taxon>
        <taxon>Bacillati</taxon>
        <taxon>Actinomycetota</taxon>
        <taxon>Actinomycetes</taxon>
        <taxon>Pseudonocardiales</taxon>
        <taxon>Pseudonocardiaceae</taxon>
        <taxon>Kibdelosporangium</taxon>
    </lineage>
</organism>
<dbReference type="GO" id="GO:0046872">
    <property type="term" value="F:metal ion binding"/>
    <property type="evidence" value="ECO:0007669"/>
    <property type="project" value="InterPro"/>
</dbReference>
<dbReference type="InterPro" id="IPR010872">
    <property type="entry name" value="MDMPI_C-term_domain"/>
</dbReference>
<keyword evidence="4" id="KW-1185">Reference proteome</keyword>
<dbReference type="InterPro" id="IPR024344">
    <property type="entry name" value="MDMPI_metal-binding"/>
</dbReference>
<dbReference type="Gene3D" id="1.20.120.450">
    <property type="entry name" value="dinb family like domain"/>
    <property type="match status" value="1"/>
</dbReference>
<evidence type="ECO:0000313" key="3">
    <source>
        <dbReference type="EMBL" id="SMD18486.1"/>
    </source>
</evidence>
<evidence type="ECO:0000313" key="4">
    <source>
        <dbReference type="Proteomes" id="UP000192674"/>
    </source>
</evidence>
<feature type="domain" description="Mycothiol-dependent maleylpyruvate isomerase metal-binding" evidence="2">
    <location>
        <begin position="12"/>
        <end position="149"/>
    </location>
</feature>
<accession>A0A1Y5XV78</accession>
<dbReference type="Proteomes" id="UP000192674">
    <property type="component" value="Unassembled WGS sequence"/>
</dbReference>
<feature type="domain" description="MDMPI C-terminal" evidence="1">
    <location>
        <begin position="164"/>
        <end position="258"/>
    </location>
</feature>
<dbReference type="EMBL" id="FWXV01000005">
    <property type="protein sequence ID" value="SMD18486.1"/>
    <property type="molecule type" value="Genomic_DNA"/>
</dbReference>
<dbReference type="InterPro" id="IPR017517">
    <property type="entry name" value="Maleyloyr_isom"/>
</dbReference>
<dbReference type="RefSeq" id="WP_033390291.1">
    <property type="nucleotide sequence ID" value="NZ_FWXV01000005.1"/>
</dbReference>
<dbReference type="Pfam" id="PF11716">
    <property type="entry name" value="MDMPI_N"/>
    <property type="match status" value="1"/>
</dbReference>
<evidence type="ECO:0000259" key="1">
    <source>
        <dbReference type="Pfam" id="PF07398"/>
    </source>
</evidence>
<sequence length="268" mass="29408">MTKAERVAILIDEWSSIDKLLADLPEEQWAAPTPLPGWTVQDVVAHIVGAELGLSGKQPPIQPDPGKYSHVRNDIGALNECWVEWMRTQSPAEVLRRFREITATRAEALTAMSEEDFFAPSWTPAGQDTYARFMQIRVFDCWMHEQDIREAVDRRGNEAGSAAELSIDEITLALGYIVGKKAKAPQGSSVTFDLDGPVTRQIHVQVDGRAAVVPQLPGPATATLTMSSTVFTRMAGGRIPVELGFGQTEPEGDRELAEHVAFALPFTI</sequence>
<proteinExistence type="predicted"/>
<dbReference type="NCBIfam" id="TIGR03083">
    <property type="entry name" value="maleylpyruvate isomerase family mycothiol-dependent enzyme"/>
    <property type="match status" value="1"/>
</dbReference>
<dbReference type="OrthoDB" id="154293at2"/>
<dbReference type="InterPro" id="IPR034660">
    <property type="entry name" value="DinB/YfiT-like"/>
</dbReference>